<evidence type="ECO:0000313" key="2">
    <source>
        <dbReference type="EMBL" id="KAE9402921.1"/>
    </source>
</evidence>
<reference evidence="2" key="1">
    <citation type="journal article" date="2019" name="Environ. Microbiol.">
        <title>Fungal ecological strategies reflected in gene transcription - a case study of two litter decomposers.</title>
        <authorList>
            <person name="Barbi F."/>
            <person name="Kohler A."/>
            <person name="Barry K."/>
            <person name="Baskaran P."/>
            <person name="Daum C."/>
            <person name="Fauchery L."/>
            <person name="Ihrmark K."/>
            <person name="Kuo A."/>
            <person name="LaButti K."/>
            <person name="Lipzen A."/>
            <person name="Morin E."/>
            <person name="Grigoriev I.V."/>
            <person name="Henrissat B."/>
            <person name="Lindahl B."/>
            <person name="Martin F."/>
        </authorList>
    </citation>
    <scope>NUCLEOTIDE SEQUENCE</scope>
    <source>
        <strain evidence="2">JB14</strain>
    </source>
</reference>
<keyword evidence="1" id="KW-0732">Signal</keyword>
<name>A0A6A4HY21_9AGAR</name>
<dbReference type="Proteomes" id="UP000799118">
    <property type="component" value="Unassembled WGS sequence"/>
</dbReference>
<evidence type="ECO:0000313" key="3">
    <source>
        <dbReference type="Proteomes" id="UP000799118"/>
    </source>
</evidence>
<organism evidence="2 3">
    <name type="scientific">Gymnopus androsaceus JB14</name>
    <dbReference type="NCBI Taxonomy" id="1447944"/>
    <lineage>
        <taxon>Eukaryota</taxon>
        <taxon>Fungi</taxon>
        <taxon>Dikarya</taxon>
        <taxon>Basidiomycota</taxon>
        <taxon>Agaricomycotina</taxon>
        <taxon>Agaricomycetes</taxon>
        <taxon>Agaricomycetidae</taxon>
        <taxon>Agaricales</taxon>
        <taxon>Marasmiineae</taxon>
        <taxon>Omphalotaceae</taxon>
        <taxon>Gymnopus</taxon>
    </lineage>
</organism>
<dbReference type="AlphaFoldDB" id="A0A6A4HY21"/>
<protein>
    <submittedName>
        <fullName evidence="2">Uncharacterized protein</fullName>
    </submittedName>
</protein>
<dbReference type="EMBL" id="ML769430">
    <property type="protein sequence ID" value="KAE9402921.1"/>
    <property type="molecule type" value="Genomic_DNA"/>
</dbReference>
<sequence>MMLGLRSLVFAISAAFVSAGTFVSPTAGSTVVEVDGAINVTWVSSRFFEESSQSISVLLEAVPAGTETLTEIDGLILATDLAPVALGFGEEGPTYSALLTPRFEADSSMTGQFALIIVEDYTAFGGNAAIGVEYEMI</sequence>
<evidence type="ECO:0000256" key="1">
    <source>
        <dbReference type="SAM" id="SignalP"/>
    </source>
</evidence>
<feature type="non-terminal residue" evidence="2">
    <location>
        <position position="137"/>
    </location>
</feature>
<keyword evidence="3" id="KW-1185">Reference proteome</keyword>
<dbReference type="OrthoDB" id="2915756at2759"/>
<feature type="chain" id="PRO_5025641978" evidence="1">
    <location>
        <begin position="20"/>
        <end position="137"/>
    </location>
</feature>
<accession>A0A6A4HY21</accession>
<gene>
    <name evidence="2" type="ORF">BT96DRAFT_917870</name>
</gene>
<proteinExistence type="predicted"/>
<feature type="signal peptide" evidence="1">
    <location>
        <begin position="1"/>
        <end position="19"/>
    </location>
</feature>